<dbReference type="Proteomes" id="UP000516437">
    <property type="component" value="Chromosome 1"/>
</dbReference>
<organism evidence="6 7">
    <name type="scientific">Morella rubra</name>
    <name type="common">Chinese bayberry</name>
    <dbReference type="NCBI Taxonomy" id="262757"/>
    <lineage>
        <taxon>Eukaryota</taxon>
        <taxon>Viridiplantae</taxon>
        <taxon>Streptophyta</taxon>
        <taxon>Embryophyta</taxon>
        <taxon>Tracheophyta</taxon>
        <taxon>Spermatophyta</taxon>
        <taxon>Magnoliopsida</taxon>
        <taxon>eudicotyledons</taxon>
        <taxon>Gunneridae</taxon>
        <taxon>Pentapetalae</taxon>
        <taxon>rosids</taxon>
        <taxon>fabids</taxon>
        <taxon>Fagales</taxon>
        <taxon>Myricaceae</taxon>
        <taxon>Morella</taxon>
    </lineage>
</organism>
<feature type="domain" description="Leucine-rich repeat-containing N-terminal plant-type" evidence="5">
    <location>
        <begin position="28"/>
        <end position="63"/>
    </location>
</feature>
<evidence type="ECO:0000256" key="3">
    <source>
        <dbReference type="SAM" id="Phobius"/>
    </source>
</evidence>
<feature type="chain" id="PRO_5025636923" description="Leucine-rich repeat-containing N-terminal plant-type domain-containing protein" evidence="4">
    <location>
        <begin position="24"/>
        <end position="206"/>
    </location>
</feature>
<reference evidence="6 7" key="1">
    <citation type="journal article" date="2019" name="Plant Biotechnol. J.">
        <title>The red bayberry genome and genetic basis of sex determination.</title>
        <authorList>
            <person name="Jia H.M."/>
            <person name="Jia H.J."/>
            <person name="Cai Q.L."/>
            <person name="Wang Y."/>
            <person name="Zhao H.B."/>
            <person name="Yang W.F."/>
            <person name="Wang G.Y."/>
            <person name="Li Y.H."/>
            <person name="Zhan D.L."/>
            <person name="Shen Y.T."/>
            <person name="Niu Q.F."/>
            <person name="Chang L."/>
            <person name="Qiu J."/>
            <person name="Zhao L."/>
            <person name="Xie H.B."/>
            <person name="Fu W.Y."/>
            <person name="Jin J."/>
            <person name="Li X.W."/>
            <person name="Jiao Y."/>
            <person name="Zhou C.C."/>
            <person name="Tu T."/>
            <person name="Chai C.Y."/>
            <person name="Gao J.L."/>
            <person name="Fan L.J."/>
            <person name="van de Weg E."/>
            <person name="Wang J.Y."/>
            <person name="Gao Z.S."/>
        </authorList>
    </citation>
    <scope>NUCLEOTIDE SEQUENCE [LARGE SCALE GENOMIC DNA]</scope>
    <source>
        <tissue evidence="6">Leaves</tissue>
    </source>
</reference>
<evidence type="ECO:0000313" key="6">
    <source>
        <dbReference type="EMBL" id="KAB1226782.1"/>
    </source>
</evidence>
<keyword evidence="3" id="KW-0812">Transmembrane</keyword>
<dbReference type="OrthoDB" id="418615at2759"/>
<proteinExistence type="predicted"/>
<keyword evidence="3" id="KW-1133">Transmembrane helix</keyword>
<comment type="caution">
    <text evidence="6">The sequence shown here is derived from an EMBL/GenBank/DDBJ whole genome shotgun (WGS) entry which is preliminary data.</text>
</comment>
<dbReference type="EMBL" id="RXIC02000019">
    <property type="protein sequence ID" value="KAB1226782.1"/>
    <property type="molecule type" value="Genomic_DNA"/>
</dbReference>
<name>A0A6A1WNC5_9ROSI</name>
<keyword evidence="3" id="KW-0472">Membrane</keyword>
<keyword evidence="2" id="KW-0677">Repeat</keyword>
<evidence type="ECO:0000256" key="1">
    <source>
        <dbReference type="ARBA" id="ARBA00022614"/>
    </source>
</evidence>
<feature type="transmembrane region" description="Helical" evidence="3">
    <location>
        <begin position="66"/>
        <end position="88"/>
    </location>
</feature>
<evidence type="ECO:0000256" key="2">
    <source>
        <dbReference type="ARBA" id="ARBA00022737"/>
    </source>
</evidence>
<accession>A0A6A1WNC5</accession>
<evidence type="ECO:0000313" key="7">
    <source>
        <dbReference type="Proteomes" id="UP000516437"/>
    </source>
</evidence>
<feature type="signal peptide" evidence="4">
    <location>
        <begin position="1"/>
        <end position="23"/>
    </location>
</feature>
<dbReference type="Pfam" id="PF08263">
    <property type="entry name" value="LRRNT_2"/>
    <property type="match status" value="1"/>
</dbReference>
<gene>
    <name evidence="6" type="ORF">CJ030_MR1G022519</name>
</gene>
<keyword evidence="4" id="KW-0732">Signal</keyword>
<evidence type="ECO:0000256" key="4">
    <source>
        <dbReference type="SAM" id="SignalP"/>
    </source>
</evidence>
<dbReference type="AlphaFoldDB" id="A0A6A1WNC5"/>
<protein>
    <recommendedName>
        <fullName evidence="5">Leucine-rich repeat-containing N-terminal plant-type domain-containing protein</fullName>
    </recommendedName>
</protein>
<keyword evidence="1" id="KW-0433">Leucine-rich repeat</keyword>
<sequence length="206" mass="21904">MAAVRLLFLLLLLISSLSPISLSLSVNQALLKIKRSFTHADALSSWVPDSSPCSAKCKGVICSGGIITGLHLAGLVFLLVIFGCGIYAKYKDDNFSILGIKEMEDDQEVKVHVPSSNHSKEMKYSTWLKSDSKKGSSHGKNGIGDLLMMNDEKGTFGMADFMKAAAEVLGNGGLGSAVLLPSLFPPTSGLGFTQEICGKTYALVDV</sequence>
<dbReference type="InterPro" id="IPR013210">
    <property type="entry name" value="LRR_N_plant-typ"/>
</dbReference>
<evidence type="ECO:0000259" key="5">
    <source>
        <dbReference type="Pfam" id="PF08263"/>
    </source>
</evidence>
<keyword evidence="7" id="KW-1185">Reference proteome</keyword>